<evidence type="ECO:0000256" key="7">
    <source>
        <dbReference type="ARBA" id="ARBA00023239"/>
    </source>
</evidence>
<dbReference type="SMART" id="SM01232">
    <property type="entry name" value="H2TH"/>
    <property type="match status" value="1"/>
</dbReference>
<dbReference type="Gene3D" id="1.10.8.50">
    <property type="match status" value="1"/>
</dbReference>
<dbReference type="InterPro" id="IPR012319">
    <property type="entry name" value="FPG_cat"/>
</dbReference>
<dbReference type="PANTHER" id="PTHR22993:SF9">
    <property type="entry name" value="FORMAMIDOPYRIMIDINE-DNA GLYCOSYLASE"/>
    <property type="match status" value="1"/>
</dbReference>
<comment type="similarity">
    <text evidence="2">Belongs to the FPG family.</text>
</comment>
<dbReference type="PANTHER" id="PTHR22993">
    <property type="entry name" value="FORMAMIDOPYRIMIDINE-DNA GLYCOSYLASE"/>
    <property type="match status" value="1"/>
</dbReference>
<dbReference type="RefSeq" id="WP_089712802.1">
    <property type="nucleotide sequence ID" value="NZ_FMAR01000008.1"/>
</dbReference>
<keyword evidence="5" id="KW-0238">DNA-binding</keyword>
<dbReference type="GO" id="GO:0006284">
    <property type="term" value="P:base-excision repair"/>
    <property type="evidence" value="ECO:0007669"/>
    <property type="project" value="InterPro"/>
</dbReference>
<dbReference type="InterPro" id="IPR015886">
    <property type="entry name" value="H2TH_FPG"/>
</dbReference>
<evidence type="ECO:0000259" key="10">
    <source>
        <dbReference type="PROSITE" id="PS51068"/>
    </source>
</evidence>
<keyword evidence="3" id="KW-0227">DNA damage</keyword>
<dbReference type="GO" id="GO:0008270">
    <property type="term" value="F:zinc ion binding"/>
    <property type="evidence" value="ECO:0007669"/>
    <property type="project" value="InterPro"/>
</dbReference>
<evidence type="ECO:0000256" key="1">
    <source>
        <dbReference type="ARBA" id="ARBA00001668"/>
    </source>
</evidence>
<dbReference type="InterPro" id="IPR010979">
    <property type="entry name" value="Ribosomal_uS13-like_H2TH"/>
</dbReference>
<dbReference type="SMART" id="SM00898">
    <property type="entry name" value="Fapy_DNA_glyco"/>
    <property type="match status" value="1"/>
</dbReference>
<dbReference type="Pfam" id="PF06831">
    <property type="entry name" value="H2TH"/>
    <property type="match status" value="1"/>
</dbReference>
<sequence length="256" mass="28100">MPELPDLQVFSHNLQRLVVGKEVKQVLVQSKKIKVPVSAFNDTLAGQTIKKVYRSGKELYFQFSQGDMLALHLMLRGRLHYAAGNQKQKGTVLALNFQDGSSLVMTDFMGAALPSLNPEASTVPDALELTLPYLKTVLEGARTSIKNILLDQQLIRGIGNAYADEILWDAGISPFSVAGKIPAEQVKILAHSIKTVLSQSEKTILKTHPGIIAGEVRDFFRIHSAKQTASPAGSPIEIQVKGGRKTYYTAEQILYK</sequence>
<dbReference type="GO" id="GO:0034039">
    <property type="term" value="F:8-oxo-7,8-dihydroguanine DNA N-glycosylase activity"/>
    <property type="evidence" value="ECO:0007669"/>
    <property type="project" value="TreeGrafter"/>
</dbReference>
<dbReference type="STRING" id="1335309.GA0116948_108152"/>
<keyword evidence="7" id="KW-0456">Lyase</keyword>
<dbReference type="OrthoDB" id="9800855at2"/>
<gene>
    <name evidence="11" type="ORF">GA0116948_108152</name>
</gene>
<evidence type="ECO:0000256" key="5">
    <source>
        <dbReference type="ARBA" id="ARBA00023125"/>
    </source>
</evidence>
<dbReference type="Pfam" id="PF01149">
    <property type="entry name" value="Fapy_DNA_glyco"/>
    <property type="match status" value="1"/>
</dbReference>
<evidence type="ECO:0000256" key="6">
    <source>
        <dbReference type="ARBA" id="ARBA00023204"/>
    </source>
</evidence>
<evidence type="ECO:0000313" key="11">
    <source>
        <dbReference type="EMBL" id="SCC43539.1"/>
    </source>
</evidence>
<accession>A0A1C4EIT7</accession>
<dbReference type="SUPFAM" id="SSF46946">
    <property type="entry name" value="S13-like H2TH domain"/>
    <property type="match status" value="1"/>
</dbReference>
<keyword evidence="9" id="KW-0326">Glycosidase</keyword>
<evidence type="ECO:0000256" key="8">
    <source>
        <dbReference type="ARBA" id="ARBA00023268"/>
    </source>
</evidence>
<dbReference type="SUPFAM" id="SSF81624">
    <property type="entry name" value="N-terminal domain of MutM-like DNA repair proteins"/>
    <property type="match status" value="1"/>
</dbReference>
<keyword evidence="4" id="KW-0378">Hydrolase</keyword>
<evidence type="ECO:0000256" key="9">
    <source>
        <dbReference type="ARBA" id="ARBA00023295"/>
    </source>
</evidence>
<dbReference type="Gene3D" id="3.20.190.10">
    <property type="entry name" value="MutM-like, N-terminal"/>
    <property type="match status" value="1"/>
</dbReference>
<evidence type="ECO:0000256" key="4">
    <source>
        <dbReference type="ARBA" id="ARBA00022801"/>
    </source>
</evidence>
<reference evidence="11 12" key="1">
    <citation type="submission" date="2016-08" db="EMBL/GenBank/DDBJ databases">
        <authorList>
            <person name="Seilhamer J.J."/>
        </authorList>
    </citation>
    <scope>NUCLEOTIDE SEQUENCE [LARGE SCALE GENOMIC DNA]</scope>
    <source>
        <strain evidence="11 12">A37T2</strain>
    </source>
</reference>
<dbReference type="PROSITE" id="PS51068">
    <property type="entry name" value="FPG_CAT"/>
    <property type="match status" value="1"/>
</dbReference>
<dbReference type="InterPro" id="IPR035937">
    <property type="entry name" value="FPG_N"/>
</dbReference>
<keyword evidence="6" id="KW-0234">DNA repair</keyword>
<dbReference type="GO" id="GO:0003906">
    <property type="term" value="F:DNA-(apurinic or apyrimidinic site) endonuclease activity"/>
    <property type="evidence" value="ECO:0007669"/>
    <property type="project" value="InterPro"/>
</dbReference>
<dbReference type="GO" id="GO:0003684">
    <property type="term" value="F:damaged DNA binding"/>
    <property type="evidence" value="ECO:0007669"/>
    <property type="project" value="InterPro"/>
</dbReference>
<dbReference type="Proteomes" id="UP000242818">
    <property type="component" value="Unassembled WGS sequence"/>
</dbReference>
<organism evidence="11 12">
    <name type="scientific">Chitinophaga costaii</name>
    <dbReference type="NCBI Taxonomy" id="1335309"/>
    <lineage>
        <taxon>Bacteria</taxon>
        <taxon>Pseudomonadati</taxon>
        <taxon>Bacteroidota</taxon>
        <taxon>Chitinophagia</taxon>
        <taxon>Chitinophagales</taxon>
        <taxon>Chitinophagaceae</taxon>
        <taxon>Chitinophaga</taxon>
    </lineage>
</organism>
<name>A0A1C4EIT7_9BACT</name>
<dbReference type="EMBL" id="FMAR01000008">
    <property type="protein sequence ID" value="SCC43539.1"/>
    <property type="molecule type" value="Genomic_DNA"/>
</dbReference>
<dbReference type="AlphaFoldDB" id="A0A1C4EIT7"/>
<feature type="domain" description="Formamidopyrimidine-DNA glycosylase catalytic" evidence="10">
    <location>
        <begin position="2"/>
        <end position="104"/>
    </location>
</feature>
<keyword evidence="12" id="KW-1185">Reference proteome</keyword>
<comment type="catalytic activity">
    <reaction evidence="1">
        <text>Hydrolysis of DNA containing ring-opened 7-methylguanine residues, releasing 2,6-diamino-4-hydroxy-5-(N-methyl)formamidopyrimidine.</text>
        <dbReference type="EC" id="3.2.2.23"/>
    </reaction>
</comment>
<keyword evidence="8" id="KW-0511">Multifunctional enzyme</keyword>
<evidence type="ECO:0000313" key="12">
    <source>
        <dbReference type="Proteomes" id="UP000242818"/>
    </source>
</evidence>
<evidence type="ECO:0000256" key="3">
    <source>
        <dbReference type="ARBA" id="ARBA00022763"/>
    </source>
</evidence>
<proteinExistence type="inferred from homology"/>
<evidence type="ECO:0000256" key="2">
    <source>
        <dbReference type="ARBA" id="ARBA00009409"/>
    </source>
</evidence>
<dbReference type="GO" id="GO:0016829">
    <property type="term" value="F:lyase activity"/>
    <property type="evidence" value="ECO:0007669"/>
    <property type="project" value="UniProtKB-KW"/>
</dbReference>
<protein>
    <submittedName>
        <fullName evidence="11">Formamidopyrimidine-DNA glycosylase</fullName>
    </submittedName>
</protein>